<keyword evidence="5" id="KW-1185">Reference proteome</keyword>
<dbReference type="PROSITE" id="PS50157">
    <property type="entry name" value="ZINC_FINGER_C2H2_2"/>
    <property type="match status" value="1"/>
</dbReference>
<feature type="region of interest" description="Disordered" evidence="2">
    <location>
        <begin position="47"/>
        <end position="103"/>
    </location>
</feature>
<keyword evidence="1" id="KW-0479">Metal-binding</keyword>
<dbReference type="InterPro" id="IPR013087">
    <property type="entry name" value="Znf_C2H2_type"/>
</dbReference>
<feature type="region of interest" description="Disordered" evidence="2">
    <location>
        <begin position="472"/>
        <end position="498"/>
    </location>
</feature>
<proteinExistence type="predicted"/>
<feature type="domain" description="C2H2-type" evidence="3">
    <location>
        <begin position="258"/>
        <end position="292"/>
    </location>
</feature>
<feature type="compositionally biased region" description="Low complexity" evidence="2">
    <location>
        <begin position="149"/>
        <end position="159"/>
    </location>
</feature>
<gene>
    <name evidence="4" type="ORF">F5Z01DRAFT_393445</name>
</gene>
<sequence length="540" mass="60801">MPAVVEVLQRSSLLANRTIRSYRYRHLSRFDRTSHFRNVINRFVAHLGNQETDMPGGPRNTRAKPSSESQEDRSKPSRGSAKTTTSDKKKGTKTAEKARSTAPLATSKLKVQFQGKLHSSKAEIVETLMAVFEACLDKQLESYEGPCDGEGCSGQSSHGSSHRPCGKSTTDTSKQTRGKKRQLQRDDNSGGEDDNAEDGGRRPSKNKRIKKQNRLLACPYRKYAPDRYKQEHVCCGPGFSEFHRLKEHVQRRHGLPLFHCRRCYETFKSEAELDAHSRAAKACTVRQLSPKPRKLEDGFDEEQLKMIKKRSTRNSPDHEKWINLYCVLFKVSVQDVPSPYQDDDSPDWRNGHTGRSKHAPYLDYVRQEVTPRVRLVMEDAAGRIVQDAMPDAWNQTIAQLQPILRSVQRMWESNQSQHVVDPLTGLEYVHGMSGAVPESFEFSPWQDLSLIDFSSQDGFPFEELDASVQPQYSEALSDSSYPTDASGGTGSSSATSNTSLEDQYLLQQTYKSGDAPHDYTQAYPQGTGYGLQGNVAGYKY</sequence>
<dbReference type="RefSeq" id="XP_046121435.1">
    <property type="nucleotide sequence ID" value="XM_046259491.1"/>
</dbReference>
<organism evidence="4 5">
    <name type="scientific">Emericellopsis atlantica</name>
    <dbReference type="NCBI Taxonomy" id="2614577"/>
    <lineage>
        <taxon>Eukaryota</taxon>
        <taxon>Fungi</taxon>
        <taxon>Dikarya</taxon>
        <taxon>Ascomycota</taxon>
        <taxon>Pezizomycotina</taxon>
        <taxon>Sordariomycetes</taxon>
        <taxon>Hypocreomycetidae</taxon>
        <taxon>Hypocreales</taxon>
        <taxon>Bionectriaceae</taxon>
        <taxon>Emericellopsis</taxon>
    </lineage>
</organism>
<feature type="compositionally biased region" description="Polar residues" evidence="2">
    <location>
        <begin position="472"/>
        <end position="483"/>
    </location>
</feature>
<evidence type="ECO:0000313" key="4">
    <source>
        <dbReference type="EMBL" id="KAG9257511.1"/>
    </source>
</evidence>
<dbReference type="GO" id="GO:0008270">
    <property type="term" value="F:zinc ion binding"/>
    <property type="evidence" value="ECO:0007669"/>
    <property type="project" value="UniProtKB-KW"/>
</dbReference>
<evidence type="ECO:0000256" key="2">
    <source>
        <dbReference type="SAM" id="MobiDB-lite"/>
    </source>
</evidence>
<dbReference type="Gene3D" id="3.30.160.60">
    <property type="entry name" value="Classic Zinc Finger"/>
    <property type="match status" value="1"/>
</dbReference>
<dbReference type="EMBL" id="MU251245">
    <property type="protein sequence ID" value="KAG9257511.1"/>
    <property type="molecule type" value="Genomic_DNA"/>
</dbReference>
<feature type="compositionally biased region" description="Basic and acidic residues" evidence="2">
    <location>
        <begin position="85"/>
        <end position="99"/>
    </location>
</feature>
<evidence type="ECO:0000313" key="5">
    <source>
        <dbReference type="Proteomes" id="UP000887229"/>
    </source>
</evidence>
<feature type="region of interest" description="Disordered" evidence="2">
    <location>
        <begin position="147"/>
        <end position="211"/>
    </location>
</feature>
<dbReference type="OrthoDB" id="5154027at2759"/>
<accession>A0A9P7ZTF8</accession>
<evidence type="ECO:0000256" key="1">
    <source>
        <dbReference type="PROSITE-ProRule" id="PRU00042"/>
    </source>
</evidence>
<protein>
    <recommendedName>
        <fullName evidence="3">C2H2-type domain-containing protein</fullName>
    </recommendedName>
</protein>
<name>A0A9P7ZTF8_9HYPO</name>
<dbReference type="PANTHER" id="PTHR38166:SF1">
    <property type="entry name" value="C2H2-TYPE DOMAIN-CONTAINING PROTEIN"/>
    <property type="match status" value="1"/>
</dbReference>
<dbReference type="PANTHER" id="PTHR38166">
    <property type="entry name" value="C2H2-TYPE DOMAIN-CONTAINING PROTEIN-RELATED"/>
    <property type="match status" value="1"/>
</dbReference>
<comment type="caution">
    <text evidence="4">The sequence shown here is derived from an EMBL/GenBank/DDBJ whole genome shotgun (WGS) entry which is preliminary data.</text>
</comment>
<evidence type="ECO:0000259" key="3">
    <source>
        <dbReference type="PROSITE" id="PS50157"/>
    </source>
</evidence>
<keyword evidence="1" id="KW-0862">Zinc</keyword>
<feature type="compositionally biased region" description="Basic residues" evidence="2">
    <location>
        <begin position="202"/>
        <end position="211"/>
    </location>
</feature>
<reference evidence="4" key="1">
    <citation type="journal article" date="2021" name="IMA Fungus">
        <title>Genomic characterization of three marine fungi, including Emericellopsis atlantica sp. nov. with signatures of a generalist lifestyle and marine biomass degradation.</title>
        <authorList>
            <person name="Hagestad O.C."/>
            <person name="Hou L."/>
            <person name="Andersen J.H."/>
            <person name="Hansen E.H."/>
            <person name="Altermark B."/>
            <person name="Li C."/>
            <person name="Kuhnert E."/>
            <person name="Cox R.J."/>
            <person name="Crous P.W."/>
            <person name="Spatafora J.W."/>
            <person name="Lail K."/>
            <person name="Amirebrahimi M."/>
            <person name="Lipzen A."/>
            <person name="Pangilinan J."/>
            <person name="Andreopoulos W."/>
            <person name="Hayes R.D."/>
            <person name="Ng V."/>
            <person name="Grigoriev I.V."/>
            <person name="Jackson S.A."/>
            <person name="Sutton T.D.S."/>
            <person name="Dobson A.D.W."/>
            <person name="Rama T."/>
        </authorList>
    </citation>
    <scope>NUCLEOTIDE SEQUENCE</scope>
    <source>
        <strain evidence="4">TS7</strain>
    </source>
</reference>
<dbReference type="AlphaFoldDB" id="A0A9P7ZTF8"/>
<dbReference type="GeneID" id="70290394"/>
<keyword evidence="1" id="KW-0863">Zinc-finger</keyword>
<dbReference type="Proteomes" id="UP000887229">
    <property type="component" value="Unassembled WGS sequence"/>
</dbReference>